<dbReference type="InterPro" id="IPR011251">
    <property type="entry name" value="Luciferase-like_dom"/>
</dbReference>
<name>A0AAQ1JQT2_9GAMM</name>
<dbReference type="Pfam" id="PF00296">
    <property type="entry name" value="Bac_luciferase"/>
    <property type="match status" value="1"/>
</dbReference>
<keyword evidence="4" id="KW-0560">Oxidoreductase</keyword>
<dbReference type="PANTHER" id="PTHR42847:SF4">
    <property type="entry name" value="ALKANESULFONATE MONOOXYGENASE-RELATED"/>
    <property type="match status" value="1"/>
</dbReference>
<reference evidence="7 8" key="1">
    <citation type="submission" date="2016-10" db="EMBL/GenBank/DDBJ databases">
        <authorList>
            <person name="Varghese N."/>
            <person name="Submissions S."/>
        </authorList>
    </citation>
    <scope>NUCLEOTIDE SEQUENCE [LARGE SCALE GENOMIC DNA]</scope>
    <source>
        <strain evidence="7 8">CECT 8317</strain>
    </source>
</reference>
<feature type="domain" description="Luciferase-like" evidence="6">
    <location>
        <begin position="11"/>
        <end position="329"/>
    </location>
</feature>
<keyword evidence="5 7" id="KW-0503">Monooxygenase</keyword>
<evidence type="ECO:0000256" key="1">
    <source>
        <dbReference type="ARBA" id="ARBA00007044"/>
    </source>
</evidence>
<evidence type="ECO:0000256" key="3">
    <source>
        <dbReference type="ARBA" id="ARBA00022643"/>
    </source>
</evidence>
<evidence type="ECO:0000313" key="7">
    <source>
        <dbReference type="EMBL" id="SEG53674.1"/>
    </source>
</evidence>
<dbReference type="GO" id="GO:0008726">
    <property type="term" value="F:alkanesulfonate monooxygenase activity"/>
    <property type="evidence" value="ECO:0007669"/>
    <property type="project" value="TreeGrafter"/>
</dbReference>
<accession>A0AAQ1JQT2</accession>
<keyword evidence="8" id="KW-1185">Reference proteome</keyword>
<evidence type="ECO:0000313" key="8">
    <source>
        <dbReference type="Proteomes" id="UP000243518"/>
    </source>
</evidence>
<comment type="caution">
    <text evidence="7">The sequence shown here is derived from an EMBL/GenBank/DDBJ whole genome shotgun (WGS) entry which is preliminary data.</text>
</comment>
<gene>
    <name evidence="7" type="ORF">SAMN05216586_10933</name>
</gene>
<proteinExistence type="inferred from homology"/>
<dbReference type="PANTHER" id="PTHR42847">
    <property type="entry name" value="ALKANESULFONATE MONOOXYGENASE"/>
    <property type="match status" value="1"/>
</dbReference>
<dbReference type="AlphaFoldDB" id="A0AAQ1JQT2"/>
<keyword evidence="2" id="KW-0285">Flavoprotein</keyword>
<evidence type="ECO:0000259" key="6">
    <source>
        <dbReference type="Pfam" id="PF00296"/>
    </source>
</evidence>
<evidence type="ECO:0000256" key="4">
    <source>
        <dbReference type="ARBA" id="ARBA00023002"/>
    </source>
</evidence>
<dbReference type="Proteomes" id="UP000243518">
    <property type="component" value="Unassembled WGS sequence"/>
</dbReference>
<evidence type="ECO:0000256" key="2">
    <source>
        <dbReference type="ARBA" id="ARBA00022630"/>
    </source>
</evidence>
<organism evidence="7 8">
    <name type="scientific">Halopseudomonas aestusnigri</name>
    <dbReference type="NCBI Taxonomy" id="857252"/>
    <lineage>
        <taxon>Bacteria</taxon>
        <taxon>Pseudomonadati</taxon>
        <taxon>Pseudomonadota</taxon>
        <taxon>Gammaproteobacteria</taxon>
        <taxon>Pseudomonadales</taxon>
        <taxon>Pseudomonadaceae</taxon>
        <taxon>Halopseudomonas</taxon>
    </lineage>
</organism>
<keyword evidence="3" id="KW-0288">FMN</keyword>
<sequence>MMKNKKPLQMGWFCPTIGDTTAFGDPSQSIPQSLDHFEKVTLAAEQAGFEYMLIPVSAVCWDAWVTASYLAARSKKIKMLVALKPGHVHPVTQAKMISTFDQLTNGRICINLIAGVSEKDSYAEGQLVAKEDRYDQLLEEVELMKRLWTEEGVEHQGRYFHTHGPKIIPKTVQKPHPDFYLGGGSEQAAEISAKHSKVHLFWGDYPARIKEQIDEMRERAAKYGRADEIEFAMRLQIICRESEEEAWAAADSLIAGAENSDLAATVKLAGESSSVASQRVAELSKTVGRKMTPHLWTGITEVRPGAGVAVVGNPQQVADQLMEFVEAGCSGFCLSGYPHHEEAERFGRLVMPLLRTN</sequence>
<comment type="similarity">
    <text evidence="1">Belongs to the SsuD family.</text>
</comment>
<protein>
    <submittedName>
        <fullName evidence="7">Alkanesulfonate monooxygenase</fullName>
    </submittedName>
</protein>
<dbReference type="CDD" id="cd01094">
    <property type="entry name" value="Alkanesulfonate_monoxygenase"/>
    <property type="match status" value="1"/>
</dbReference>
<dbReference type="InterPro" id="IPR036661">
    <property type="entry name" value="Luciferase-like_sf"/>
</dbReference>
<dbReference type="EMBL" id="FNVE01000009">
    <property type="protein sequence ID" value="SEG53674.1"/>
    <property type="molecule type" value="Genomic_DNA"/>
</dbReference>
<dbReference type="RefSeq" id="WP_235005783.1">
    <property type="nucleotide sequence ID" value="NZ_FNVE01000009.1"/>
</dbReference>
<dbReference type="InterPro" id="IPR050172">
    <property type="entry name" value="SsuD_RutA_monooxygenase"/>
</dbReference>
<evidence type="ECO:0000256" key="5">
    <source>
        <dbReference type="ARBA" id="ARBA00023033"/>
    </source>
</evidence>
<dbReference type="Gene3D" id="3.20.20.30">
    <property type="entry name" value="Luciferase-like domain"/>
    <property type="match status" value="1"/>
</dbReference>
<dbReference type="GO" id="GO:0046306">
    <property type="term" value="P:alkanesulfonate catabolic process"/>
    <property type="evidence" value="ECO:0007669"/>
    <property type="project" value="TreeGrafter"/>
</dbReference>
<dbReference type="SUPFAM" id="SSF51679">
    <property type="entry name" value="Bacterial luciferase-like"/>
    <property type="match status" value="1"/>
</dbReference>